<evidence type="ECO:0000256" key="1">
    <source>
        <dbReference type="SAM" id="Phobius"/>
    </source>
</evidence>
<sequence length="128" mass="14518">MLLQNVSISTSMPPLPHATNTFSLQVTLGSLEESIHRRLTLIVVYVFLILFTTFFFIRFIFFGNSMKMEEVAERSRTTTMCAVEVGSRAVTVRACNEQLPCMCAAERHRAAVVRHGEGKKEGCMRWKT</sequence>
<dbReference type="AlphaFoldDB" id="A0AAN9LYV5"/>
<name>A0AAN9LYV5_PHACN</name>
<organism evidence="2 3">
    <name type="scientific">Phaseolus coccineus</name>
    <name type="common">Scarlet runner bean</name>
    <name type="synonym">Phaseolus multiflorus</name>
    <dbReference type="NCBI Taxonomy" id="3886"/>
    <lineage>
        <taxon>Eukaryota</taxon>
        <taxon>Viridiplantae</taxon>
        <taxon>Streptophyta</taxon>
        <taxon>Embryophyta</taxon>
        <taxon>Tracheophyta</taxon>
        <taxon>Spermatophyta</taxon>
        <taxon>Magnoliopsida</taxon>
        <taxon>eudicotyledons</taxon>
        <taxon>Gunneridae</taxon>
        <taxon>Pentapetalae</taxon>
        <taxon>rosids</taxon>
        <taxon>fabids</taxon>
        <taxon>Fabales</taxon>
        <taxon>Fabaceae</taxon>
        <taxon>Papilionoideae</taxon>
        <taxon>50 kb inversion clade</taxon>
        <taxon>NPAAA clade</taxon>
        <taxon>indigoferoid/millettioid clade</taxon>
        <taxon>Phaseoleae</taxon>
        <taxon>Phaseolus</taxon>
    </lineage>
</organism>
<keyword evidence="1" id="KW-0472">Membrane</keyword>
<reference evidence="2 3" key="1">
    <citation type="submission" date="2024-01" db="EMBL/GenBank/DDBJ databases">
        <title>The genomes of 5 underutilized Papilionoideae crops provide insights into root nodulation and disease resistanc.</title>
        <authorList>
            <person name="Jiang F."/>
        </authorList>
    </citation>
    <scope>NUCLEOTIDE SEQUENCE [LARGE SCALE GENOMIC DNA]</scope>
    <source>
        <strain evidence="2">JINMINGXINNONG_FW02</strain>
        <tissue evidence="2">Leaves</tissue>
    </source>
</reference>
<evidence type="ECO:0000313" key="2">
    <source>
        <dbReference type="EMBL" id="KAK7342613.1"/>
    </source>
</evidence>
<keyword evidence="3" id="KW-1185">Reference proteome</keyword>
<dbReference type="Proteomes" id="UP001374584">
    <property type="component" value="Unassembled WGS sequence"/>
</dbReference>
<protein>
    <recommendedName>
        <fullName evidence="4">Transmembrane protein</fullName>
    </recommendedName>
</protein>
<feature type="transmembrane region" description="Helical" evidence="1">
    <location>
        <begin position="39"/>
        <end position="61"/>
    </location>
</feature>
<comment type="caution">
    <text evidence="2">The sequence shown here is derived from an EMBL/GenBank/DDBJ whole genome shotgun (WGS) entry which is preliminary data.</text>
</comment>
<keyword evidence="1" id="KW-0812">Transmembrane</keyword>
<proteinExistence type="predicted"/>
<gene>
    <name evidence="2" type="ORF">VNO80_25569</name>
</gene>
<evidence type="ECO:0008006" key="4">
    <source>
        <dbReference type="Google" id="ProtNLM"/>
    </source>
</evidence>
<accession>A0AAN9LYV5</accession>
<evidence type="ECO:0000313" key="3">
    <source>
        <dbReference type="Proteomes" id="UP001374584"/>
    </source>
</evidence>
<keyword evidence="1" id="KW-1133">Transmembrane helix</keyword>
<dbReference type="EMBL" id="JAYMYR010000009">
    <property type="protein sequence ID" value="KAK7342613.1"/>
    <property type="molecule type" value="Genomic_DNA"/>
</dbReference>